<gene>
    <name evidence="9" type="ORF">MPDQ_006113</name>
</gene>
<evidence type="ECO:0000256" key="6">
    <source>
        <dbReference type="ARBA" id="ARBA00023163"/>
    </source>
</evidence>
<keyword evidence="3" id="KW-0862">Zinc</keyword>
<evidence type="ECO:0000256" key="4">
    <source>
        <dbReference type="ARBA" id="ARBA00023015"/>
    </source>
</evidence>
<dbReference type="PANTHER" id="PTHR31845">
    <property type="entry name" value="FINGER DOMAIN PROTEIN, PUTATIVE-RELATED"/>
    <property type="match status" value="1"/>
</dbReference>
<accession>A0A507R7M2</accession>
<dbReference type="GO" id="GO:0005634">
    <property type="term" value="C:nucleus"/>
    <property type="evidence" value="ECO:0007669"/>
    <property type="project" value="UniProtKB-SubCell"/>
</dbReference>
<dbReference type="CDD" id="cd12148">
    <property type="entry name" value="fungal_TF_MHR"/>
    <property type="match status" value="1"/>
</dbReference>
<evidence type="ECO:0000256" key="8">
    <source>
        <dbReference type="SAM" id="MobiDB-lite"/>
    </source>
</evidence>
<dbReference type="AlphaFoldDB" id="A0A507R7M2"/>
<dbReference type="PANTHER" id="PTHR31845:SF34">
    <property type="entry name" value="TRANSCRIPTIONAL ACTIVATOR OF PROTEASES PRTT"/>
    <property type="match status" value="1"/>
</dbReference>
<dbReference type="GO" id="GO:0046872">
    <property type="term" value="F:metal ion binding"/>
    <property type="evidence" value="ECO:0007669"/>
    <property type="project" value="UniProtKB-KW"/>
</dbReference>
<dbReference type="GO" id="GO:0000981">
    <property type="term" value="F:DNA-binding transcription factor activity, RNA polymerase II-specific"/>
    <property type="evidence" value="ECO:0007669"/>
    <property type="project" value="TreeGrafter"/>
</dbReference>
<keyword evidence="7" id="KW-0539">Nucleus</keyword>
<keyword evidence="2" id="KW-0479">Metal-binding</keyword>
<comment type="caution">
    <text evidence="9">The sequence shown here is derived from an EMBL/GenBank/DDBJ whole genome shotgun (WGS) entry which is preliminary data.</text>
</comment>
<dbReference type="EMBL" id="VIFY01000005">
    <property type="protein sequence ID" value="TQB76933.1"/>
    <property type="molecule type" value="Genomic_DNA"/>
</dbReference>
<feature type="region of interest" description="Disordered" evidence="8">
    <location>
        <begin position="29"/>
        <end position="48"/>
    </location>
</feature>
<evidence type="ECO:0000256" key="7">
    <source>
        <dbReference type="ARBA" id="ARBA00023242"/>
    </source>
</evidence>
<dbReference type="GO" id="GO:0000976">
    <property type="term" value="F:transcription cis-regulatory region binding"/>
    <property type="evidence" value="ECO:0007669"/>
    <property type="project" value="TreeGrafter"/>
</dbReference>
<evidence type="ECO:0000313" key="9">
    <source>
        <dbReference type="EMBL" id="TQB76933.1"/>
    </source>
</evidence>
<name>A0A507R7M2_MONPU</name>
<dbReference type="InterPro" id="IPR051089">
    <property type="entry name" value="prtT"/>
</dbReference>
<evidence type="ECO:0000256" key="1">
    <source>
        <dbReference type="ARBA" id="ARBA00004123"/>
    </source>
</evidence>
<dbReference type="Proteomes" id="UP000319663">
    <property type="component" value="Unassembled WGS sequence"/>
</dbReference>
<feature type="compositionally biased region" description="Basic and acidic residues" evidence="8">
    <location>
        <begin position="37"/>
        <end position="48"/>
    </location>
</feature>
<evidence type="ECO:0000313" key="10">
    <source>
        <dbReference type="Proteomes" id="UP000319663"/>
    </source>
</evidence>
<protein>
    <recommendedName>
        <fullName evidence="11">Transcription factor domain-containing protein</fullName>
    </recommendedName>
</protein>
<evidence type="ECO:0000256" key="3">
    <source>
        <dbReference type="ARBA" id="ARBA00022833"/>
    </source>
</evidence>
<sequence>MPIDSWPMSAIAISHVTLHLGMGKSGGGNSLMNMGQDETRNDDDHDRGGIDQRIQKLRLWNHLCLTHIQFSIGNGRQSMVQQKFIDHCTGLLQLQSLRTNSHMDSYVDDCRLVAEVMLYWKTDQLLKDVQVQQPVSSGECKIAISLPALTTDCGDEKLVFTELAAWRAEWGYLLDEHDAASVRLHFSYLHCYLLLYRVSLRPTANTNTCESQHLLSAALRTSRAILSLFQSLELYSAPAPTPHPRTSSSSLQGATSILDLPDHYFFITIYAALTPCKFTIHDRLITSTQGCLLRIAPNDEHIASRFGMVLDVRKKAAAATSIIAYHDVSGTEHSVGKSNDISSDGVLAVSEEGASPVLAADTHPTDHTTISAIRGGEESVHTTMWDLEFVAAK</sequence>
<comment type="subcellular location">
    <subcellularLocation>
        <location evidence="1">Nucleus</location>
    </subcellularLocation>
</comment>
<dbReference type="OrthoDB" id="2595934at2759"/>
<evidence type="ECO:0000256" key="5">
    <source>
        <dbReference type="ARBA" id="ARBA00023125"/>
    </source>
</evidence>
<evidence type="ECO:0008006" key="11">
    <source>
        <dbReference type="Google" id="ProtNLM"/>
    </source>
</evidence>
<keyword evidence="5" id="KW-0238">DNA-binding</keyword>
<proteinExistence type="predicted"/>
<keyword evidence="6" id="KW-0804">Transcription</keyword>
<organism evidence="9 10">
    <name type="scientific">Monascus purpureus</name>
    <name type="common">Red mold</name>
    <name type="synonym">Monascus anka</name>
    <dbReference type="NCBI Taxonomy" id="5098"/>
    <lineage>
        <taxon>Eukaryota</taxon>
        <taxon>Fungi</taxon>
        <taxon>Dikarya</taxon>
        <taxon>Ascomycota</taxon>
        <taxon>Pezizomycotina</taxon>
        <taxon>Eurotiomycetes</taxon>
        <taxon>Eurotiomycetidae</taxon>
        <taxon>Eurotiales</taxon>
        <taxon>Aspergillaceae</taxon>
        <taxon>Monascus</taxon>
    </lineage>
</organism>
<keyword evidence="10" id="KW-1185">Reference proteome</keyword>
<evidence type="ECO:0000256" key="2">
    <source>
        <dbReference type="ARBA" id="ARBA00022723"/>
    </source>
</evidence>
<reference evidence="9 10" key="1">
    <citation type="submission" date="2019-06" db="EMBL/GenBank/DDBJ databases">
        <title>Wine fermentation using esterase from Monascus purpureus.</title>
        <authorList>
            <person name="Geng C."/>
            <person name="Zhang Y."/>
        </authorList>
    </citation>
    <scope>NUCLEOTIDE SEQUENCE [LARGE SCALE GENOMIC DNA]</scope>
    <source>
        <strain evidence="9">HQ1</strain>
    </source>
</reference>
<keyword evidence="4" id="KW-0805">Transcription regulation</keyword>